<comment type="caution">
    <text evidence="3">The sequence shown here is derived from an EMBL/GenBank/DDBJ whole genome shotgun (WGS) entry which is preliminary data.</text>
</comment>
<dbReference type="AlphaFoldDB" id="A0A930BTG7"/>
<feature type="domain" description="STAS" evidence="2">
    <location>
        <begin position="371"/>
        <end position="431"/>
    </location>
</feature>
<dbReference type="SUPFAM" id="SSF52091">
    <property type="entry name" value="SpoIIaa-like"/>
    <property type="match status" value="1"/>
</dbReference>
<feature type="region of interest" description="Disordered" evidence="1">
    <location>
        <begin position="1"/>
        <end position="77"/>
    </location>
</feature>
<proteinExistence type="predicted"/>
<evidence type="ECO:0000313" key="3">
    <source>
        <dbReference type="EMBL" id="MBF1164946.1"/>
    </source>
</evidence>
<evidence type="ECO:0000313" key="4">
    <source>
        <dbReference type="Proteomes" id="UP000718593"/>
    </source>
</evidence>
<dbReference type="EMBL" id="JABZMI010000130">
    <property type="protein sequence ID" value="MBF1164946.1"/>
    <property type="molecule type" value="Genomic_DNA"/>
</dbReference>
<dbReference type="PROSITE" id="PS50801">
    <property type="entry name" value="STAS"/>
    <property type="match status" value="1"/>
</dbReference>
<organism evidence="3 4">
    <name type="scientific">Dechloromonas agitata</name>
    <dbReference type="NCBI Taxonomy" id="73030"/>
    <lineage>
        <taxon>Bacteria</taxon>
        <taxon>Pseudomonadati</taxon>
        <taxon>Pseudomonadota</taxon>
        <taxon>Betaproteobacteria</taxon>
        <taxon>Rhodocyclales</taxon>
        <taxon>Azonexaceae</taxon>
        <taxon>Dechloromonas</taxon>
    </lineage>
</organism>
<dbReference type="InterPro" id="IPR002645">
    <property type="entry name" value="STAS_dom"/>
</dbReference>
<evidence type="ECO:0000259" key="2">
    <source>
        <dbReference type="PROSITE" id="PS50801"/>
    </source>
</evidence>
<evidence type="ECO:0000256" key="1">
    <source>
        <dbReference type="SAM" id="MobiDB-lite"/>
    </source>
</evidence>
<dbReference type="InterPro" id="IPR036513">
    <property type="entry name" value="STAS_dom_sf"/>
</dbReference>
<dbReference type="Proteomes" id="UP000718593">
    <property type="component" value="Unassembled WGS sequence"/>
</dbReference>
<accession>A0A930BTG7</accession>
<sequence>MVFSFFKKQPNKMPERPAAKPRPVTPVSEAKPQQTEAEEQSRPLPEPLPDLEFTASRPLAEAPAESRPPAPVAAAAPTPVVPADDFTFDDFDSQFTNSSVMGIDVDHDVDPLQSCVEQVVVLYANGQDGAARSLLETFVRSYHGVEGKRFWLLLFDLLQISGDRAAFEKLGVDYAEACETSPPTWSTHLPATQPMAGGLGPNKIFLQGVLTSESALPVAELTRLVGQKADVCVDCTKLIGCDDEVAAQLADLLTRARKLRLGVSLLGVEPFMERLNSRLVAGDSSHEASWRLLLELLQRHGIQEQFEERAVDYAITFELSPPSWEPLPAAPAMAAAGGNGKQDDAHYLVGELKGCRFEDLPQIVEGMAQPVLDFSRVTRLDFISAGQLVNRLAPIKAAGREVVIRSPNHLVAELMAVVGLNKQARIIVPKS</sequence>
<protein>
    <recommendedName>
        <fullName evidence="2">STAS domain-containing protein</fullName>
    </recommendedName>
</protein>
<reference evidence="3" key="1">
    <citation type="submission" date="2020-04" db="EMBL/GenBank/DDBJ databases">
        <title>Deep metagenomics examines the oral microbiome during advanced dental caries in children, revealing novel taxa and co-occurrences with host molecules.</title>
        <authorList>
            <person name="Baker J.L."/>
            <person name="Morton J.T."/>
            <person name="Dinis M."/>
            <person name="Alvarez R."/>
            <person name="Tran N.C."/>
            <person name="Knight R."/>
            <person name="Edlund A."/>
        </authorList>
    </citation>
    <scope>NUCLEOTIDE SEQUENCE</scope>
    <source>
        <strain evidence="3">JCVI_32_bin.24</strain>
    </source>
</reference>
<gene>
    <name evidence="3" type="ORF">HXL68_07885</name>
</gene>
<name>A0A930BTG7_9RHOO</name>